<accession>A0A4Z1CNR7</accession>
<dbReference type="GO" id="GO:0032259">
    <property type="term" value="P:methylation"/>
    <property type="evidence" value="ECO:0007669"/>
    <property type="project" value="UniProtKB-KW"/>
</dbReference>
<evidence type="ECO:0000313" key="2">
    <source>
        <dbReference type="EMBL" id="TGN66627.1"/>
    </source>
</evidence>
<dbReference type="GO" id="GO:0008168">
    <property type="term" value="F:methyltransferase activity"/>
    <property type="evidence" value="ECO:0007669"/>
    <property type="project" value="UniProtKB-KW"/>
</dbReference>
<keyword evidence="2" id="KW-0808">Transferase</keyword>
<reference evidence="2 3" key="1">
    <citation type="submission" date="2019-04" db="EMBL/GenBank/DDBJ databases">
        <title>Three New Species of Nocardioides, Nocardioides euryhalodurans sp. nov., Nocardioides seonyuensis sp. nov. and Nocardioides eburneoflavus sp. nov. Isolated from Soil.</title>
        <authorList>
            <person name="Roh S.G."/>
            <person name="Lee C."/>
            <person name="Kim M.-K."/>
            <person name="Kim S.B."/>
        </authorList>
    </citation>
    <scope>NUCLEOTIDE SEQUENCE [LARGE SCALE GENOMIC DNA]</scope>
    <source>
        <strain evidence="2 3">MMS17-SY213</strain>
    </source>
</reference>
<keyword evidence="2" id="KW-0489">Methyltransferase</keyword>
<dbReference type="InterPro" id="IPR041698">
    <property type="entry name" value="Methyltransf_25"/>
</dbReference>
<evidence type="ECO:0000313" key="3">
    <source>
        <dbReference type="Proteomes" id="UP000297496"/>
    </source>
</evidence>
<dbReference type="Pfam" id="PF13649">
    <property type="entry name" value="Methyltransf_25"/>
    <property type="match status" value="1"/>
</dbReference>
<name>A0A4Z1CNR7_9ACTN</name>
<dbReference type="InterPro" id="IPR029063">
    <property type="entry name" value="SAM-dependent_MTases_sf"/>
</dbReference>
<dbReference type="SUPFAM" id="SSF53335">
    <property type="entry name" value="S-adenosyl-L-methionine-dependent methyltransferases"/>
    <property type="match status" value="1"/>
</dbReference>
<dbReference type="AlphaFoldDB" id="A0A4Z1CNR7"/>
<dbReference type="CDD" id="cd02440">
    <property type="entry name" value="AdoMet_MTases"/>
    <property type="match status" value="1"/>
</dbReference>
<protein>
    <submittedName>
        <fullName evidence="2">Class I SAM-dependent methyltransferase</fullName>
    </submittedName>
</protein>
<dbReference type="OrthoDB" id="4484556at2"/>
<dbReference type="Proteomes" id="UP000297496">
    <property type="component" value="Unassembled WGS sequence"/>
</dbReference>
<proteinExistence type="predicted"/>
<feature type="domain" description="Methyltransferase" evidence="1">
    <location>
        <begin position="62"/>
        <end position="148"/>
    </location>
</feature>
<comment type="caution">
    <text evidence="2">The sequence shown here is derived from an EMBL/GenBank/DDBJ whole genome shotgun (WGS) entry which is preliminary data.</text>
</comment>
<gene>
    <name evidence="2" type="ORF">EXE59_02525</name>
</gene>
<evidence type="ECO:0000259" key="1">
    <source>
        <dbReference type="Pfam" id="PF13649"/>
    </source>
</evidence>
<dbReference type="Gene3D" id="3.40.50.150">
    <property type="entry name" value="Vaccinia Virus protein VP39"/>
    <property type="match status" value="1"/>
</dbReference>
<sequence>MGGEVVTADLSFTEAFTWALRGATTRVAHSTGESAVLPVESWTGHADAADHALLDLCEGDTLDIGCGPGRLTHELTRRGHLALGVDVVEEAVHLTRRRGAPAVVADVFDAVPEEGRWGTALLADGNVGISGDPAHLLRRVRELLRPGGRAVVEVSRPGAGSSAGWSRLELPHGRSRPFRWAFLAVDDVAAVAVAAGLLVASVHRLTPHDDGRWAAVLDRPR</sequence>
<keyword evidence="3" id="KW-1185">Reference proteome</keyword>
<dbReference type="EMBL" id="SRRO01000001">
    <property type="protein sequence ID" value="TGN66627.1"/>
    <property type="molecule type" value="Genomic_DNA"/>
</dbReference>
<organism evidence="2 3">
    <name type="scientific">Nocardioides eburneiflavus</name>
    <dbReference type="NCBI Taxonomy" id="2518372"/>
    <lineage>
        <taxon>Bacteria</taxon>
        <taxon>Bacillati</taxon>
        <taxon>Actinomycetota</taxon>
        <taxon>Actinomycetes</taxon>
        <taxon>Propionibacteriales</taxon>
        <taxon>Nocardioidaceae</taxon>
        <taxon>Nocardioides</taxon>
    </lineage>
</organism>